<reference evidence="2" key="1">
    <citation type="submission" date="2020-10" db="EMBL/GenBank/DDBJ databases">
        <authorList>
            <person name="Gilroy R."/>
        </authorList>
    </citation>
    <scope>NUCLEOTIDE SEQUENCE</scope>
    <source>
        <strain evidence="2">11687</strain>
    </source>
</reference>
<dbReference type="Proteomes" id="UP000824081">
    <property type="component" value="Unassembled WGS sequence"/>
</dbReference>
<feature type="compositionally biased region" description="Basic and acidic residues" evidence="1">
    <location>
        <begin position="61"/>
        <end position="82"/>
    </location>
</feature>
<organism evidence="2 3">
    <name type="scientific">Candidatus Scatosoma pullistercoris</name>
    <dbReference type="NCBI Taxonomy" id="2840934"/>
    <lineage>
        <taxon>Bacteria</taxon>
        <taxon>Bacillati</taxon>
        <taxon>Bacillota</taxon>
        <taxon>Clostridia</taxon>
        <taxon>Candidatus Scatosoma</taxon>
    </lineage>
</organism>
<evidence type="ECO:0000313" key="3">
    <source>
        <dbReference type="Proteomes" id="UP000824081"/>
    </source>
</evidence>
<name>A0A9D1SGB7_9FIRM</name>
<evidence type="ECO:0000313" key="2">
    <source>
        <dbReference type="EMBL" id="HIU59121.1"/>
    </source>
</evidence>
<protein>
    <submittedName>
        <fullName evidence="2">Uncharacterized protein</fullName>
    </submittedName>
</protein>
<evidence type="ECO:0000256" key="1">
    <source>
        <dbReference type="SAM" id="MobiDB-lite"/>
    </source>
</evidence>
<comment type="caution">
    <text evidence="2">The sequence shown here is derived from an EMBL/GenBank/DDBJ whole genome shotgun (WGS) entry which is preliminary data.</text>
</comment>
<sequence>MEKFAIGLMLGAIGGALVAANSCKMRMLVRKGQEEIKQRLDEMMNEKLKELEKGGNLFSSDPEKKTESEDSDKTEKSKERKK</sequence>
<gene>
    <name evidence="2" type="ORF">IAC57_03360</name>
</gene>
<dbReference type="EMBL" id="DVMZ01000088">
    <property type="protein sequence ID" value="HIU59121.1"/>
    <property type="molecule type" value="Genomic_DNA"/>
</dbReference>
<feature type="region of interest" description="Disordered" evidence="1">
    <location>
        <begin position="50"/>
        <end position="82"/>
    </location>
</feature>
<dbReference type="AlphaFoldDB" id="A0A9D1SGB7"/>
<proteinExistence type="predicted"/>
<reference evidence="2" key="2">
    <citation type="journal article" date="2021" name="PeerJ">
        <title>Extensive microbial diversity within the chicken gut microbiome revealed by metagenomics and culture.</title>
        <authorList>
            <person name="Gilroy R."/>
            <person name="Ravi A."/>
            <person name="Getino M."/>
            <person name="Pursley I."/>
            <person name="Horton D.L."/>
            <person name="Alikhan N.F."/>
            <person name="Baker D."/>
            <person name="Gharbi K."/>
            <person name="Hall N."/>
            <person name="Watson M."/>
            <person name="Adriaenssens E.M."/>
            <person name="Foster-Nyarko E."/>
            <person name="Jarju S."/>
            <person name="Secka A."/>
            <person name="Antonio M."/>
            <person name="Oren A."/>
            <person name="Chaudhuri R.R."/>
            <person name="La Ragione R."/>
            <person name="Hildebrand F."/>
            <person name="Pallen M.J."/>
        </authorList>
    </citation>
    <scope>NUCLEOTIDE SEQUENCE</scope>
    <source>
        <strain evidence="2">11687</strain>
    </source>
</reference>
<accession>A0A9D1SGB7</accession>